<reference evidence="2" key="2">
    <citation type="submission" date="2020-05" db="UniProtKB">
        <authorList>
            <consortium name="EnsemblMetazoa"/>
        </authorList>
    </citation>
    <scope>IDENTIFICATION</scope>
    <source>
        <strain evidence="2">wikel</strain>
    </source>
</reference>
<keyword evidence="3" id="KW-1185">Reference proteome</keyword>
<dbReference type="VEuPathDB" id="VectorBase:ISCW018558"/>
<dbReference type="OrthoDB" id="6488164at2759"/>
<name>B7PPM8_IXOSC</name>
<protein>
    <submittedName>
        <fullName evidence="1 2">Uncharacterized protein</fullName>
    </submittedName>
</protein>
<gene>
    <name evidence="1" type="ORF">IscW_ISCW018558</name>
</gene>
<accession>B7PPM8</accession>
<evidence type="ECO:0000313" key="3">
    <source>
        <dbReference type="Proteomes" id="UP000001555"/>
    </source>
</evidence>
<dbReference type="EMBL" id="ABJB010496309">
    <property type="status" value="NOT_ANNOTATED_CDS"/>
    <property type="molecule type" value="Genomic_DNA"/>
</dbReference>
<organism>
    <name type="scientific">Ixodes scapularis</name>
    <name type="common">Black-legged tick</name>
    <name type="synonym">Deer tick</name>
    <dbReference type="NCBI Taxonomy" id="6945"/>
    <lineage>
        <taxon>Eukaryota</taxon>
        <taxon>Metazoa</taxon>
        <taxon>Ecdysozoa</taxon>
        <taxon>Arthropoda</taxon>
        <taxon>Chelicerata</taxon>
        <taxon>Arachnida</taxon>
        <taxon>Acari</taxon>
        <taxon>Parasitiformes</taxon>
        <taxon>Ixodida</taxon>
        <taxon>Ixodoidea</taxon>
        <taxon>Ixodidae</taxon>
        <taxon>Ixodinae</taxon>
        <taxon>Ixodes</taxon>
    </lineage>
</organism>
<evidence type="ECO:0000313" key="1">
    <source>
        <dbReference type="EMBL" id="EEC08550.1"/>
    </source>
</evidence>
<dbReference type="PaxDb" id="6945-B7PPM8"/>
<dbReference type="InParanoid" id="B7PPM8"/>
<dbReference type="Proteomes" id="UP000001555">
    <property type="component" value="Unassembled WGS sequence"/>
</dbReference>
<dbReference type="VEuPathDB" id="VectorBase:ISCI018558"/>
<dbReference type="HOGENOM" id="CLU_2348982_0_0_1"/>
<evidence type="ECO:0000313" key="2">
    <source>
        <dbReference type="EnsemblMetazoa" id="ISCW018558-PA"/>
    </source>
</evidence>
<dbReference type="EMBL" id="DS759142">
    <property type="protein sequence ID" value="EEC08550.1"/>
    <property type="molecule type" value="Genomic_DNA"/>
</dbReference>
<dbReference type="VEuPathDB" id="VectorBase:ISCP_028773"/>
<proteinExistence type="predicted"/>
<sequence>MHFSDRMASIQALGESLYSSQASPFAKRLRRATAADPVKTKFGLAPVGSVLSYQQALVPFGYETFISPEVGHVQERNQALPCEPTFFDACINWKMSG</sequence>
<dbReference type="AlphaFoldDB" id="B7PPM8"/>
<reference evidence="1 3" key="1">
    <citation type="submission" date="2008-03" db="EMBL/GenBank/DDBJ databases">
        <title>Annotation of Ixodes scapularis.</title>
        <authorList>
            <consortium name="Ixodes scapularis Genome Project Consortium"/>
            <person name="Caler E."/>
            <person name="Hannick L.I."/>
            <person name="Bidwell S."/>
            <person name="Joardar V."/>
            <person name="Thiagarajan M."/>
            <person name="Amedeo P."/>
            <person name="Galinsky K.J."/>
            <person name="Schobel S."/>
            <person name="Inman J."/>
            <person name="Hostetler J."/>
            <person name="Miller J."/>
            <person name="Hammond M."/>
            <person name="Megy K."/>
            <person name="Lawson D."/>
            <person name="Kodira C."/>
            <person name="Sutton G."/>
            <person name="Meyer J."/>
            <person name="Hill C.A."/>
            <person name="Birren B."/>
            <person name="Nene V."/>
            <person name="Collins F."/>
            <person name="Alarcon-Chaidez F."/>
            <person name="Wikel S."/>
            <person name="Strausberg R."/>
        </authorList>
    </citation>
    <scope>NUCLEOTIDE SEQUENCE [LARGE SCALE GENOMIC DNA]</scope>
    <source>
        <strain evidence="3">Wikel</strain>
        <strain evidence="1">Wikel colony</strain>
    </source>
</reference>
<dbReference type="EnsemblMetazoa" id="ISCW018558-RA">
    <property type="protein sequence ID" value="ISCW018558-PA"/>
    <property type="gene ID" value="ISCW018558"/>
</dbReference>